<evidence type="ECO:0000313" key="3">
    <source>
        <dbReference type="Proteomes" id="UP000825701"/>
    </source>
</evidence>
<evidence type="ECO:0000256" key="1">
    <source>
        <dbReference type="SAM" id="MobiDB-lite"/>
    </source>
</evidence>
<gene>
    <name evidence="2" type="ORF">K6K41_18215</name>
</gene>
<dbReference type="KEGG" id="cmet:K6K41_18215"/>
<reference evidence="2" key="1">
    <citation type="submission" date="2021-08" db="EMBL/GenBank/DDBJ databases">
        <authorList>
            <person name="Zhang H."/>
            <person name="Xu M."/>
            <person name="Yu Z."/>
            <person name="Yang L."/>
            <person name="Cai Y."/>
        </authorList>
    </citation>
    <scope>NUCLEOTIDE SEQUENCE</scope>
    <source>
        <strain evidence="2">CHL1</strain>
    </source>
</reference>
<protein>
    <submittedName>
        <fullName evidence="2">Uncharacterized protein</fullName>
    </submittedName>
</protein>
<dbReference type="Proteomes" id="UP000825701">
    <property type="component" value="Chromosome"/>
</dbReference>
<dbReference type="RefSeq" id="WP_261401834.1">
    <property type="nucleotide sequence ID" value="NZ_CP081869.1"/>
</dbReference>
<evidence type="ECO:0000313" key="2">
    <source>
        <dbReference type="EMBL" id="QZN98848.1"/>
    </source>
</evidence>
<feature type="compositionally biased region" description="Low complexity" evidence="1">
    <location>
        <begin position="78"/>
        <end position="98"/>
    </location>
</feature>
<keyword evidence="3" id="KW-1185">Reference proteome</keyword>
<name>A0A9E6UM59_9HYPH</name>
<accession>A0A9E6UM59</accession>
<dbReference type="EMBL" id="CP081869">
    <property type="protein sequence ID" value="QZN98848.1"/>
    <property type="molecule type" value="Genomic_DNA"/>
</dbReference>
<proteinExistence type="predicted"/>
<organism evidence="2 3">
    <name type="scientific">Chenggangzhangella methanolivorans</name>
    <dbReference type="NCBI Taxonomy" id="1437009"/>
    <lineage>
        <taxon>Bacteria</taxon>
        <taxon>Pseudomonadati</taxon>
        <taxon>Pseudomonadota</taxon>
        <taxon>Alphaproteobacteria</taxon>
        <taxon>Hyphomicrobiales</taxon>
        <taxon>Methylopilaceae</taxon>
        <taxon>Chenggangzhangella</taxon>
    </lineage>
</organism>
<feature type="region of interest" description="Disordered" evidence="1">
    <location>
        <begin position="70"/>
        <end position="100"/>
    </location>
</feature>
<dbReference type="AlphaFoldDB" id="A0A9E6UM59"/>
<sequence>MASRLELELYQQNGGMITASGEIEAQSSTIAQFKSRQAIEFVTSDGHRINLALSDPKRSPTGTIAQITATGDLPSMKGGRSAGVSRSGRSSSFPWGGRAPPQEPAVLRMVRLTRLERSSAARVFAAGRSRRLV</sequence>